<dbReference type="PROSITE" id="PS50011">
    <property type="entry name" value="PROTEIN_KINASE_DOM"/>
    <property type="match status" value="1"/>
</dbReference>
<sequence length="478" mass="52579">MTVEKALLTIESTLGEGGFGTVYLVKTSSGSNRFAYKQFKKVSADELANLDMLVAFRKKLSAPEKAELDSFAAWPLELVTSKGATVGYLMEVLSDRFIEQSIVQTSGTGSSPRSLDWLAKPEHAARNGASLVVPEDDIATRTMFAAKLVYAFNFLHKRGIVFGDVSLRNILHADGPAEIKLIDLDSVRIENQSPNFRQPHSTGMLPKECREGQKEQTIATDMFKVAYVVFSILASVVQISNSSGIENKVDDAGMTLFGRALNGKATERPSAAEWYRYLYDRVAALMNPPELSSFTATPRYQLRGEPIQLAWEVEGHRSLKLEMPSGEVRDLGGSASNTLEVLVDASGKYRLTAENDNGTVTATTATVRVFDVPHVRYVDVPVFKSVHHCSLGVSDADMRVMTDAGTGFDWVDTMMPTTLPAPPLPFDLVGDVVTPAFGHDVVDWSGLSQMVDDAFRPPRTPGPVEKWVRGLRRRRVRE</sequence>
<dbReference type="AlphaFoldDB" id="A0A177Y8B8"/>
<accession>A0A177Y8B8</accession>
<dbReference type="InterPro" id="IPR000719">
    <property type="entry name" value="Prot_kinase_dom"/>
</dbReference>
<dbReference type="Gene3D" id="1.10.510.10">
    <property type="entry name" value="Transferase(Phosphotransferase) domain 1"/>
    <property type="match status" value="1"/>
</dbReference>
<dbReference type="InterPro" id="IPR011009">
    <property type="entry name" value="Kinase-like_dom_sf"/>
</dbReference>
<dbReference type="GO" id="GO:0004672">
    <property type="term" value="F:protein kinase activity"/>
    <property type="evidence" value="ECO:0007669"/>
    <property type="project" value="InterPro"/>
</dbReference>
<dbReference type="EMBL" id="LVHI01000037">
    <property type="protein sequence ID" value="OAK51733.1"/>
    <property type="molecule type" value="Genomic_DNA"/>
</dbReference>
<dbReference type="Gene3D" id="3.30.200.20">
    <property type="entry name" value="Phosphorylase Kinase, domain 1"/>
    <property type="match status" value="1"/>
</dbReference>
<dbReference type="SUPFAM" id="SSF56112">
    <property type="entry name" value="Protein kinase-like (PK-like)"/>
    <property type="match status" value="1"/>
</dbReference>
<reference evidence="2 3" key="1">
    <citation type="submission" date="2016-03" db="EMBL/GenBank/DDBJ databases">
        <title>Genome sequence of Rhodococcus kyotonensis KB10.</title>
        <authorList>
            <person name="Jeong H."/>
            <person name="Hong C.E."/>
            <person name="Jo S.H."/>
            <person name="Park J.M."/>
        </authorList>
    </citation>
    <scope>NUCLEOTIDE SEQUENCE [LARGE SCALE GENOMIC DNA]</scope>
    <source>
        <strain evidence="2 3">KB10</strain>
    </source>
</reference>
<gene>
    <name evidence="2" type="ORF">A3K89_10670</name>
</gene>
<feature type="domain" description="Protein kinase" evidence="1">
    <location>
        <begin position="8"/>
        <end position="278"/>
    </location>
</feature>
<evidence type="ECO:0000259" key="1">
    <source>
        <dbReference type="PROSITE" id="PS50011"/>
    </source>
</evidence>
<evidence type="ECO:0000313" key="2">
    <source>
        <dbReference type="EMBL" id="OAK51733.1"/>
    </source>
</evidence>
<protein>
    <recommendedName>
        <fullName evidence="1">Protein kinase domain-containing protein</fullName>
    </recommendedName>
</protein>
<evidence type="ECO:0000313" key="3">
    <source>
        <dbReference type="Proteomes" id="UP000077519"/>
    </source>
</evidence>
<comment type="caution">
    <text evidence="2">The sequence shown here is derived from an EMBL/GenBank/DDBJ whole genome shotgun (WGS) entry which is preliminary data.</text>
</comment>
<dbReference type="SMART" id="SM00220">
    <property type="entry name" value="S_TKc"/>
    <property type="match status" value="1"/>
</dbReference>
<organism evidence="2 3">
    <name type="scientific">Rhodococcoides kyotonense</name>
    <dbReference type="NCBI Taxonomy" id="398843"/>
    <lineage>
        <taxon>Bacteria</taxon>
        <taxon>Bacillati</taxon>
        <taxon>Actinomycetota</taxon>
        <taxon>Actinomycetes</taxon>
        <taxon>Mycobacteriales</taxon>
        <taxon>Nocardiaceae</taxon>
        <taxon>Rhodococcoides</taxon>
    </lineage>
</organism>
<dbReference type="GO" id="GO:0005524">
    <property type="term" value="F:ATP binding"/>
    <property type="evidence" value="ECO:0007669"/>
    <property type="project" value="InterPro"/>
</dbReference>
<proteinExistence type="predicted"/>
<dbReference type="Proteomes" id="UP000077519">
    <property type="component" value="Unassembled WGS sequence"/>
</dbReference>
<keyword evidence="3" id="KW-1185">Reference proteome</keyword>
<name>A0A177Y8B8_9NOCA</name>